<dbReference type="AlphaFoldDB" id="A0A812QWD6"/>
<dbReference type="InterPro" id="IPR036457">
    <property type="entry name" value="PPM-type-like_dom_sf"/>
</dbReference>
<keyword evidence="3" id="KW-0862">Zinc</keyword>
<dbReference type="InterPro" id="IPR002893">
    <property type="entry name" value="Znf_MYND"/>
</dbReference>
<dbReference type="SUPFAM" id="SSF144232">
    <property type="entry name" value="HIT/MYND zinc finger-like"/>
    <property type="match status" value="1"/>
</dbReference>
<dbReference type="Pfam" id="PF00481">
    <property type="entry name" value="PP2C"/>
    <property type="match status" value="2"/>
</dbReference>
<dbReference type="PANTHER" id="PTHR47992">
    <property type="entry name" value="PROTEIN PHOSPHATASE"/>
    <property type="match status" value="1"/>
</dbReference>
<dbReference type="Gene3D" id="6.10.140.2220">
    <property type="match status" value="1"/>
</dbReference>
<dbReference type="SUPFAM" id="SSF81606">
    <property type="entry name" value="PP2C-like"/>
    <property type="match status" value="1"/>
</dbReference>
<name>A0A812QWD6_9DINO</name>
<reference evidence="7" key="1">
    <citation type="submission" date="2021-02" db="EMBL/GenBank/DDBJ databases">
        <authorList>
            <person name="Dougan E. K."/>
            <person name="Rhodes N."/>
            <person name="Thang M."/>
            <person name="Chan C."/>
        </authorList>
    </citation>
    <scope>NUCLEOTIDE SEQUENCE</scope>
</reference>
<dbReference type="InterPro" id="IPR015655">
    <property type="entry name" value="PP2C"/>
</dbReference>
<keyword evidence="1" id="KW-0479">Metal-binding</keyword>
<organism evidence="7 8">
    <name type="scientific">Symbiodinium natans</name>
    <dbReference type="NCBI Taxonomy" id="878477"/>
    <lineage>
        <taxon>Eukaryota</taxon>
        <taxon>Sar</taxon>
        <taxon>Alveolata</taxon>
        <taxon>Dinophyceae</taxon>
        <taxon>Suessiales</taxon>
        <taxon>Symbiodiniaceae</taxon>
        <taxon>Symbiodinium</taxon>
    </lineage>
</organism>
<dbReference type="PROSITE" id="PS51746">
    <property type="entry name" value="PPM_2"/>
    <property type="match status" value="1"/>
</dbReference>
<keyword evidence="8" id="KW-1185">Reference proteome</keyword>
<sequence>MGCALSSPVELIRVQRHGSANFRCAVAEMQGWRVGHEDAHAMHCDGSRATCFVLDGHGGDGAALFSAPQLLEELKNTDSSMPTDQQLEQVFYKVDERLHSYVQENPDKDSGSTVVGAVCVRSGDGTYSVKLLNCGDSRAVIARGPKEEEDSCAKVQIRRPQHLEALGAQGLGNAVKSELEEAPGLIAPAPPGAPVFPVVMETIDHKPDHPTEKFRIEAAGGSVTTMEDPPRLDGSLAVSRGLGDFEYKGDGQRLASEQKVSCVPDIYEIPSLQPGSICVLACDGVWDVMTAEDVAEYVREEVSREPPVDLGDVAAELLRLCLKKNSRDNMTCMILQLEDGTDWAGFPDEMQNYDKLLERHDQDEDVQSHYSTFLQVAKFPAQALSCDVCKRWLLQMNQCQCKQVFYCSRICQKKGWKAHQVVCGAKTDSAGTKHCRPAQDGV</sequence>
<accession>A0A812QWD6</accession>
<dbReference type="SMART" id="SM00332">
    <property type="entry name" value="PP2Cc"/>
    <property type="match status" value="1"/>
</dbReference>
<evidence type="ECO:0000256" key="4">
    <source>
        <dbReference type="PROSITE-ProRule" id="PRU00134"/>
    </source>
</evidence>
<evidence type="ECO:0000259" key="6">
    <source>
        <dbReference type="PROSITE" id="PS51746"/>
    </source>
</evidence>
<evidence type="ECO:0000259" key="5">
    <source>
        <dbReference type="PROSITE" id="PS50865"/>
    </source>
</evidence>
<evidence type="ECO:0000313" key="7">
    <source>
        <dbReference type="EMBL" id="CAE7407739.1"/>
    </source>
</evidence>
<feature type="domain" description="PPM-type phosphatase" evidence="6">
    <location>
        <begin position="23"/>
        <end position="337"/>
    </location>
</feature>
<proteinExistence type="predicted"/>
<evidence type="ECO:0000256" key="2">
    <source>
        <dbReference type="ARBA" id="ARBA00022771"/>
    </source>
</evidence>
<evidence type="ECO:0000256" key="1">
    <source>
        <dbReference type="ARBA" id="ARBA00022723"/>
    </source>
</evidence>
<dbReference type="InterPro" id="IPR001932">
    <property type="entry name" value="PPM-type_phosphatase-like_dom"/>
</dbReference>
<dbReference type="GO" id="GO:0004722">
    <property type="term" value="F:protein serine/threonine phosphatase activity"/>
    <property type="evidence" value="ECO:0007669"/>
    <property type="project" value="InterPro"/>
</dbReference>
<comment type="caution">
    <text evidence="7">The sequence shown here is derived from an EMBL/GenBank/DDBJ whole genome shotgun (WGS) entry which is preliminary data.</text>
</comment>
<dbReference type="PROSITE" id="PS01360">
    <property type="entry name" value="ZF_MYND_1"/>
    <property type="match status" value="1"/>
</dbReference>
<gene>
    <name evidence="7" type="primary">PPM1B</name>
    <name evidence="7" type="ORF">SNAT2548_LOCUS22184</name>
</gene>
<keyword evidence="2 4" id="KW-0863">Zinc-finger</keyword>
<dbReference type="PROSITE" id="PS50865">
    <property type="entry name" value="ZF_MYND_2"/>
    <property type="match status" value="1"/>
</dbReference>
<evidence type="ECO:0000313" key="8">
    <source>
        <dbReference type="Proteomes" id="UP000604046"/>
    </source>
</evidence>
<dbReference type="Gene3D" id="3.60.40.10">
    <property type="entry name" value="PPM-type phosphatase domain"/>
    <property type="match status" value="1"/>
</dbReference>
<dbReference type="Pfam" id="PF01753">
    <property type="entry name" value="zf-MYND"/>
    <property type="match status" value="1"/>
</dbReference>
<dbReference type="Proteomes" id="UP000604046">
    <property type="component" value="Unassembled WGS sequence"/>
</dbReference>
<dbReference type="OrthoDB" id="10264738at2759"/>
<evidence type="ECO:0000256" key="3">
    <source>
        <dbReference type="ARBA" id="ARBA00022833"/>
    </source>
</evidence>
<dbReference type="EMBL" id="CAJNDS010002277">
    <property type="protein sequence ID" value="CAE7407739.1"/>
    <property type="molecule type" value="Genomic_DNA"/>
</dbReference>
<feature type="domain" description="MYND-type" evidence="5">
    <location>
        <begin position="386"/>
        <end position="423"/>
    </location>
</feature>
<dbReference type="GO" id="GO:0008270">
    <property type="term" value="F:zinc ion binding"/>
    <property type="evidence" value="ECO:0007669"/>
    <property type="project" value="UniProtKB-KW"/>
</dbReference>
<protein>
    <submittedName>
        <fullName evidence="7">PPM1B protein</fullName>
    </submittedName>
</protein>
<dbReference type="CDD" id="cd00143">
    <property type="entry name" value="PP2Cc"/>
    <property type="match status" value="1"/>
</dbReference>